<dbReference type="GeneID" id="38130731"/>
<gene>
    <name evidence="9" type="ORF">CDV56_108757</name>
</gene>
<keyword evidence="6" id="KW-0472">Membrane</keyword>
<dbReference type="InterPro" id="IPR001199">
    <property type="entry name" value="Cyt_B5-like_heme/steroid-bd"/>
</dbReference>
<evidence type="ECO:0000256" key="1">
    <source>
        <dbReference type="ARBA" id="ARBA00004370"/>
    </source>
</evidence>
<dbReference type="STRING" id="41047.A0A397I147"/>
<evidence type="ECO:0000256" key="6">
    <source>
        <dbReference type="ARBA" id="ARBA00023136"/>
    </source>
</evidence>
<dbReference type="Pfam" id="PF00173">
    <property type="entry name" value="Cyt-b5"/>
    <property type="match status" value="1"/>
</dbReference>
<accession>A0A397I147</accession>
<organism evidence="9 10">
    <name type="scientific">Aspergillus thermomutatus</name>
    <name type="common">Neosartorya pseudofischeri</name>
    <dbReference type="NCBI Taxonomy" id="41047"/>
    <lineage>
        <taxon>Eukaryota</taxon>
        <taxon>Fungi</taxon>
        <taxon>Dikarya</taxon>
        <taxon>Ascomycota</taxon>
        <taxon>Pezizomycotina</taxon>
        <taxon>Eurotiomycetes</taxon>
        <taxon>Eurotiomycetidae</taxon>
        <taxon>Eurotiales</taxon>
        <taxon>Aspergillaceae</taxon>
        <taxon>Aspergillus</taxon>
        <taxon>Aspergillus subgen. Fumigati</taxon>
    </lineage>
</organism>
<comment type="caution">
    <text evidence="9">The sequence shown here is derived from an EMBL/GenBank/DDBJ whole genome shotgun (WGS) entry which is preliminary data.</text>
</comment>
<dbReference type="Proteomes" id="UP000215305">
    <property type="component" value="Unassembled WGS sequence"/>
</dbReference>
<dbReference type="SUPFAM" id="SSF55856">
    <property type="entry name" value="Cytochrome b5-like heme/steroid binding domain"/>
    <property type="match status" value="1"/>
</dbReference>
<dbReference type="EMBL" id="NKHU02000008">
    <property type="protein sequence ID" value="RHZ67154.1"/>
    <property type="molecule type" value="Genomic_DNA"/>
</dbReference>
<dbReference type="PRINTS" id="PR00363">
    <property type="entry name" value="CYTOCHROMEB5"/>
</dbReference>
<dbReference type="PANTHER" id="PTHR19359">
    <property type="entry name" value="CYTOCHROME B5"/>
    <property type="match status" value="1"/>
</dbReference>
<proteinExistence type="inferred from homology"/>
<dbReference type="SMART" id="SM01117">
    <property type="entry name" value="Cyt-b5"/>
    <property type="match status" value="1"/>
</dbReference>
<evidence type="ECO:0000256" key="4">
    <source>
        <dbReference type="ARBA" id="ARBA00022723"/>
    </source>
</evidence>
<protein>
    <recommendedName>
        <fullName evidence="8">Cytochrome b5 heme-binding domain-containing protein</fullName>
    </recommendedName>
</protein>
<keyword evidence="10" id="KW-1185">Reference proteome</keyword>
<dbReference type="GO" id="GO:0016020">
    <property type="term" value="C:membrane"/>
    <property type="evidence" value="ECO:0007669"/>
    <property type="project" value="UniProtKB-SubCell"/>
</dbReference>
<evidence type="ECO:0000256" key="2">
    <source>
        <dbReference type="ARBA" id="ARBA00022617"/>
    </source>
</evidence>
<dbReference type="VEuPathDB" id="FungiDB:CDV56_108757"/>
<keyword evidence="2" id="KW-0349">Heme</keyword>
<keyword evidence="3" id="KW-0812">Transmembrane</keyword>
<dbReference type="InterPro" id="IPR036400">
    <property type="entry name" value="Cyt_B5-like_heme/steroid_sf"/>
</dbReference>
<evidence type="ECO:0000256" key="3">
    <source>
        <dbReference type="ARBA" id="ARBA00022692"/>
    </source>
</evidence>
<dbReference type="GO" id="GO:0046872">
    <property type="term" value="F:metal ion binding"/>
    <property type="evidence" value="ECO:0007669"/>
    <property type="project" value="UniProtKB-KW"/>
</dbReference>
<dbReference type="Gene3D" id="3.10.120.10">
    <property type="entry name" value="Cytochrome b5-like heme/steroid binding domain"/>
    <property type="match status" value="1"/>
</dbReference>
<sequence length="96" mass="10710">MGVSTEYTWAEVKRHNTPQDLWIAIDGKVYNVSEYQQDHPGGEEILRNFAGQDATTAFTDAGHSRDAYEKLESLLIGSLEPEVSQKKPNSLAFPVN</sequence>
<name>A0A397I147_ASPTH</name>
<dbReference type="RefSeq" id="XP_026618506.1">
    <property type="nucleotide sequence ID" value="XM_026762376.1"/>
</dbReference>
<feature type="domain" description="Cytochrome b5 heme-binding" evidence="8">
    <location>
        <begin position="4"/>
        <end position="80"/>
    </location>
</feature>
<dbReference type="FunFam" id="3.10.120.10:FF:000002">
    <property type="entry name" value="Cytochrome b5 type B"/>
    <property type="match status" value="1"/>
</dbReference>
<keyword evidence="4" id="KW-0479">Metal-binding</keyword>
<comment type="similarity">
    <text evidence="7">Belongs to the cytochrome b5 family.</text>
</comment>
<dbReference type="OrthoDB" id="260519at2759"/>
<dbReference type="PROSITE" id="PS50255">
    <property type="entry name" value="CYTOCHROME_B5_2"/>
    <property type="match status" value="1"/>
</dbReference>
<evidence type="ECO:0000313" key="10">
    <source>
        <dbReference type="Proteomes" id="UP000215305"/>
    </source>
</evidence>
<evidence type="ECO:0000256" key="7">
    <source>
        <dbReference type="ARBA" id="ARBA00038168"/>
    </source>
</evidence>
<reference evidence="9" key="1">
    <citation type="submission" date="2018-08" db="EMBL/GenBank/DDBJ databases">
        <title>Draft genome sequence of azole-resistant Aspergillus thermomutatus (Neosartorya pseudofischeri) strain HMR AF 39, isolated from a human nasal aspirate.</title>
        <authorList>
            <person name="Parent-Michaud M."/>
            <person name="Dufresne P.J."/>
            <person name="Fournier E."/>
            <person name="Martineau C."/>
            <person name="Moreira S."/>
            <person name="Perkins V."/>
            <person name="De Repentigny L."/>
            <person name="Dufresne S.F."/>
        </authorList>
    </citation>
    <scope>NUCLEOTIDE SEQUENCE [LARGE SCALE GENOMIC DNA]</scope>
    <source>
        <strain evidence="9">HMR AF 39</strain>
    </source>
</reference>
<keyword evidence="5" id="KW-0408">Iron</keyword>
<dbReference type="GO" id="GO:0020037">
    <property type="term" value="F:heme binding"/>
    <property type="evidence" value="ECO:0007669"/>
    <property type="project" value="TreeGrafter"/>
</dbReference>
<comment type="subcellular location">
    <subcellularLocation>
        <location evidence="1">Membrane</location>
    </subcellularLocation>
</comment>
<dbReference type="AlphaFoldDB" id="A0A397I147"/>
<evidence type="ECO:0000256" key="5">
    <source>
        <dbReference type="ARBA" id="ARBA00023004"/>
    </source>
</evidence>
<evidence type="ECO:0000313" key="9">
    <source>
        <dbReference type="EMBL" id="RHZ67154.1"/>
    </source>
</evidence>
<dbReference type="InterPro" id="IPR050668">
    <property type="entry name" value="Cytochrome_b5"/>
</dbReference>
<evidence type="ECO:0000259" key="8">
    <source>
        <dbReference type="PROSITE" id="PS50255"/>
    </source>
</evidence>